<geneLocation type="plasmid" evidence="2">
    <name>unnamed</name>
</geneLocation>
<dbReference type="Gene3D" id="3.40.50.300">
    <property type="entry name" value="P-loop containing nucleotide triphosphate hydrolases"/>
    <property type="match status" value="1"/>
</dbReference>
<name>A0A2H4UDK3_9ENTR</name>
<organism evidence="2">
    <name type="scientific">Enterobacter sp. HP19</name>
    <dbReference type="NCBI Taxonomy" id="1811975"/>
    <lineage>
        <taxon>Bacteria</taxon>
        <taxon>Pseudomonadati</taxon>
        <taxon>Pseudomonadota</taxon>
        <taxon>Gammaproteobacteria</taxon>
        <taxon>Enterobacterales</taxon>
        <taxon>Enterobacteriaceae</taxon>
        <taxon>Enterobacter</taxon>
    </lineage>
</organism>
<dbReference type="GO" id="GO:0016887">
    <property type="term" value="F:ATP hydrolysis activity"/>
    <property type="evidence" value="ECO:0007669"/>
    <property type="project" value="InterPro"/>
</dbReference>
<dbReference type="InterPro" id="IPR027417">
    <property type="entry name" value="P-loop_NTPase"/>
</dbReference>
<reference evidence="2" key="1">
    <citation type="submission" date="2017-09" db="EMBL/GenBank/DDBJ databases">
        <title>Bacteria from fildes peninsula of king george island (maritime Antarctica), carry class 1 integrons and antibiotic resistance cassettes in conjugative plasmids.</title>
        <authorList>
            <person name="Antelo V.B."/>
            <person name="Batista S.B."/>
            <person name="Guerout A.M."/>
            <person name="Mazel D."/>
            <person name="Romero V."/>
            <person name="Sotelo Silveira J."/>
        </authorList>
    </citation>
    <scope>NUCLEOTIDE SEQUENCE</scope>
    <source>
        <strain evidence="2">HP19</strain>
        <plasmid evidence="2">unnamed</plasmid>
    </source>
</reference>
<dbReference type="InterPro" id="IPR051396">
    <property type="entry name" value="Bact_Antivir_Def_Nuclease"/>
</dbReference>
<dbReference type="PANTHER" id="PTHR43581:SF4">
    <property type="entry name" value="ATP_GTP PHOSPHATASE"/>
    <property type="match status" value="1"/>
</dbReference>
<dbReference type="EMBL" id="MF957306">
    <property type="protein sequence ID" value="ATZ71332.1"/>
    <property type="molecule type" value="Genomic_DNA"/>
</dbReference>
<feature type="domain" description="ATPase AAA-type core" evidence="1">
    <location>
        <begin position="24"/>
        <end position="288"/>
    </location>
</feature>
<protein>
    <recommendedName>
        <fullName evidence="1">ATPase AAA-type core domain-containing protein</fullName>
    </recommendedName>
</protein>
<dbReference type="AlphaFoldDB" id="A0A2H4UDK3"/>
<dbReference type="Pfam" id="PF13304">
    <property type="entry name" value="AAA_21"/>
    <property type="match status" value="1"/>
</dbReference>
<dbReference type="InterPro" id="IPR003959">
    <property type="entry name" value="ATPase_AAA_core"/>
</dbReference>
<sequence length="289" mass="31740">MIKDIEISNFKIIESLKLSNLKRVNIIAGKNGKGKTSILDSIFISNDIESPDCLLKPIVFRGGIPDLTNNELWSSYFRDFDKSKDITIKTTNNNGQKLETKISVEGINSNTLNIGTISSDNIDKNKISPRSSKGGEVLKIRKYDATQEKNKQIKIEVTQQINGNQITANLVKHGKEADPTTTTFITTSNSINNANMVSVMGGLIRNKDKDSIIESMKSINSKIKDIQIGIINQETEIIFDIGGNKLVGLSAMGEGVGKLLTILVVSYSTKNGIILIDEIENGIHYSLIP</sequence>
<dbReference type="PANTHER" id="PTHR43581">
    <property type="entry name" value="ATP/GTP PHOSPHATASE"/>
    <property type="match status" value="1"/>
</dbReference>
<evidence type="ECO:0000259" key="1">
    <source>
        <dbReference type="Pfam" id="PF13304"/>
    </source>
</evidence>
<accession>A0A2H4UDK3</accession>
<dbReference type="GO" id="GO:0005524">
    <property type="term" value="F:ATP binding"/>
    <property type="evidence" value="ECO:0007669"/>
    <property type="project" value="InterPro"/>
</dbReference>
<dbReference type="SUPFAM" id="SSF52540">
    <property type="entry name" value="P-loop containing nucleoside triphosphate hydrolases"/>
    <property type="match status" value="1"/>
</dbReference>
<keyword evidence="2" id="KW-0614">Plasmid</keyword>
<proteinExistence type="predicted"/>
<evidence type="ECO:0000313" key="2">
    <source>
        <dbReference type="EMBL" id="ATZ71332.1"/>
    </source>
</evidence>